<evidence type="ECO:0000256" key="2">
    <source>
        <dbReference type="ARBA" id="ARBA00022475"/>
    </source>
</evidence>
<sequence length="202" mass="22253">MLYYIKAGGPILYVLLILSVVSLGVIFERSLCFIKNKTSVDSMFKKEIKELLIDGKYNEAIEFSKKEKGVVGKTLTKFLIRYCLVGDYKNSDELLREIELEEMDILERNTYILGIIAYTAPMIGLLGTVTGMIQAFGKIAVSGTGDPNAIAGGISQALLTTAGGLIIAIPSIIAYNIFNKKIEKMSLEVEKIATFIVNIVKR</sequence>
<keyword evidence="6" id="KW-0653">Protein transport</keyword>
<dbReference type="InterPro" id="IPR002898">
    <property type="entry name" value="MotA_ExbB_proton_chnl"/>
</dbReference>
<evidence type="ECO:0000256" key="7">
    <source>
        <dbReference type="SAM" id="Phobius"/>
    </source>
</evidence>
<dbReference type="PANTHER" id="PTHR30625">
    <property type="entry name" value="PROTEIN TOLQ"/>
    <property type="match status" value="1"/>
</dbReference>
<dbReference type="GO" id="GO:0017038">
    <property type="term" value="P:protein import"/>
    <property type="evidence" value="ECO:0007669"/>
    <property type="project" value="TreeGrafter"/>
</dbReference>
<dbReference type="Proteomes" id="UP000017081">
    <property type="component" value="Unassembled WGS sequence"/>
</dbReference>
<dbReference type="Pfam" id="PF01618">
    <property type="entry name" value="MotA_ExbB"/>
    <property type="match status" value="1"/>
</dbReference>
<proteinExistence type="inferred from homology"/>
<feature type="transmembrane region" description="Helical" evidence="7">
    <location>
        <begin position="111"/>
        <end position="137"/>
    </location>
</feature>
<protein>
    <submittedName>
        <fullName evidence="9">Transporter, MotA/TolQ/ExbB proton channel family protein</fullName>
    </submittedName>
</protein>
<evidence type="ECO:0000256" key="6">
    <source>
        <dbReference type="RuleBase" id="RU004057"/>
    </source>
</evidence>
<reference evidence="9 10" key="1">
    <citation type="submission" date="2013-08" db="EMBL/GenBank/DDBJ databases">
        <authorList>
            <person name="Weinstock G."/>
            <person name="Sodergren E."/>
            <person name="Wylie T."/>
            <person name="Fulton L."/>
            <person name="Fulton R."/>
            <person name="Fronick C."/>
            <person name="O'Laughlin M."/>
            <person name="Godfrey J."/>
            <person name="Miner T."/>
            <person name="Herter B."/>
            <person name="Appelbaum E."/>
            <person name="Cordes M."/>
            <person name="Lek S."/>
            <person name="Wollam A."/>
            <person name="Pepin K.H."/>
            <person name="Palsikar V.B."/>
            <person name="Mitreva M."/>
            <person name="Wilson R.K."/>
        </authorList>
    </citation>
    <scope>NUCLEOTIDE SEQUENCE [LARGE SCALE GENOMIC DNA]</scope>
    <source>
        <strain evidence="9 10">ATCC BAA-474</strain>
    </source>
</reference>
<dbReference type="PANTHER" id="PTHR30625:SF11">
    <property type="entry name" value="MOTA_TOLQ_EXBB PROTON CHANNEL DOMAIN-CONTAINING PROTEIN"/>
    <property type="match status" value="1"/>
</dbReference>
<dbReference type="HOGENOM" id="CLU_053325_4_3_0"/>
<dbReference type="GO" id="GO:0005886">
    <property type="term" value="C:plasma membrane"/>
    <property type="evidence" value="ECO:0007669"/>
    <property type="project" value="UniProtKB-SubCell"/>
</dbReference>
<feature type="domain" description="MotA/TolQ/ExbB proton channel" evidence="8">
    <location>
        <begin position="92"/>
        <end position="190"/>
    </location>
</feature>
<evidence type="ECO:0000259" key="8">
    <source>
        <dbReference type="Pfam" id="PF01618"/>
    </source>
</evidence>
<organism evidence="9 10">
    <name type="scientific">Cetobacterium somerae ATCC BAA-474</name>
    <dbReference type="NCBI Taxonomy" id="1319815"/>
    <lineage>
        <taxon>Bacteria</taxon>
        <taxon>Fusobacteriati</taxon>
        <taxon>Fusobacteriota</taxon>
        <taxon>Fusobacteriia</taxon>
        <taxon>Fusobacteriales</taxon>
        <taxon>Fusobacteriaceae</taxon>
        <taxon>Cetobacterium</taxon>
    </lineage>
</organism>
<dbReference type="AlphaFoldDB" id="U7VEQ2"/>
<dbReference type="RefSeq" id="WP_023050009.1">
    <property type="nucleotide sequence ID" value="NZ_CP173065.2"/>
</dbReference>
<feature type="transmembrane region" description="Helical" evidence="7">
    <location>
        <begin position="12"/>
        <end position="34"/>
    </location>
</feature>
<name>U7VEQ2_9FUSO</name>
<comment type="caution">
    <text evidence="9">The sequence shown here is derived from an EMBL/GenBank/DDBJ whole genome shotgun (WGS) entry which is preliminary data.</text>
</comment>
<dbReference type="PATRIC" id="fig|1319815.3.peg.444"/>
<dbReference type="eggNOG" id="COG0811">
    <property type="taxonomic scope" value="Bacteria"/>
</dbReference>
<evidence type="ECO:0000313" key="10">
    <source>
        <dbReference type="Proteomes" id="UP000017081"/>
    </source>
</evidence>
<dbReference type="STRING" id="1319815.HMPREF0202_00462"/>
<feature type="transmembrane region" description="Helical" evidence="7">
    <location>
        <begin position="157"/>
        <end position="178"/>
    </location>
</feature>
<dbReference type="InterPro" id="IPR050790">
    <property type="entry name" value="ExbB/TolQ_transport"/>
</dbReference>
<keyword evidence="5 7" id="KW-0472">Membrane</keyword>
<evidence type="ECO:0000256" key="1">
    <source>
        <dbReference type="ARBA" id="ARBA00004651"/>
    </source>
</evidence>
<comment type="similarity">
    <text evidence="6">Belongs to the exbB/tolQ family.</text>
</comment>
<keyword evidence="2" id="KW-1003">Cell membrane</keyword>
<evidence type="ECO:0000256" key="4">
    <source>
        <dbReference type="ARBA" id="ARBA00022989"/>
    </source>
</evidence>
<dbReference type="EMBL" id="AXZF01000016">
    <property type="protein sequence ID" value="ERT69624.1"/>
    <property type="molecule type" value="Genomic_DNA"/>
</dbReference>
<comment type="subcellular location">
    <subcellularLocation>
        <location evidence="1">Cell membrane</location>
        <topology evidence="1">Multi-pass membrane protein</topology>
    </subcellularLocation>
    <subcellularLocation>
        <location evidence="6">Membrane</location>
        <topology evidence="6">Multi-pass membrane protein</topology>
    </subcellularLocation>
</comment>
<keyword evidence="6" id="KW-0813">Transport</keyword>
<keyword evidence="10" id="KW-1185">Reference proteome</keyword>
<gene>
    <name evidence="9" type="ORF">HMPREF0202_00462</name>
</gene>
<evidence type="ECO:0000256" key="3">
    <source>
        <dbReference type="ARBA" id="ARBA00022692"/>
    </source>
</evidence>
<evidence type="ECO:0000313" key="9">
    <source>
        <dbReference type="EMBL" id="ERT69624.1"/>
    </source>
</evidence>
<evidence type="ECO:0000256" key="5">
    <source>
        <dbReference type="ARBA" id="ARBA00023136"/>
    </source>
</evidence>
<accession>U7VEQ2</accession>
<keyword evidence="3 7" id="KW-0812">Transmembrane</keyword>
<keyword evidence="4 7" id="KW-1133">Transmembrane helix</keyword>